<dbReference type="InterPro" id="IPR021029">
    <property type="entry name" value="DNA_pol_III_tau_dom-5"/>
</dbReference>
<evidence type="ECO:0000313" key="4">
    <source>
        <dbReference type="Proteomes" id="UP001386437"/>
    </source>
</evidence>
<dbReference type="Pfam" id="PF12170">
    <property type="entry name" value="DNA_pol3_tau_5"/>
    <property type="match status" value="1"/>
</dbReference>
<gene>
    <name evidence="3" type="ORF">H3V53_30090</name>
</gene>
<protein>
    <submittedName>
        <fullName evidence="3">DNA polymerase III subunit gamma/tau</fullName>
        <ecNumber evidence="3">2.7.7.7</ecNumber>
    </submittedName>
</protein>
<organism evidence="3 4">
    <name type="scientific">Paraburkholderia bengalensis</name>
    <dbReference type="NCBI Taxonomy" id="2747562"/>
    <lineage>
        <taxon>Bacteria</taxon>
        <taxon>Pseudomonadati</taxon>
        <taxon>Pseudomonadota</taxon>
        <taxon>Betaproteobacteria</taxon>
        <taxon>Burkholderiales</taxon>
        <taxon>Burkholderiaceae</taxon>
        <taxon>Paraburkholderia</taxon>
    </lineage>
</organism>
<accession>A0ABU8J029</accession>
<evidence type="ECO:0000313" key="3">
    <source>
        <dbReference type="EMBL" id="MEI6001270.1"/>
    </source>
</evidence>
<feature type="compositionally biased region" description="Low complexity" evidence="1">
    <location>
        <begin position="8"/>
        <end position="31"/>
    </location>
</feature>
<sequence>PTPDPARRAGAAQQEAAARPQTPRAAQQQGGSAVPPWEDIAPDDYLPASSDDAYFAPPDDNFVPVFDSGPDDMLVGRTHASAAPPAPAPVVDIRTLPAAVRLDAIGFEGDWPALAVTLPLKGIAYQLAFNSELMSVDGKTLRLNVAVQLYTEAAQIAKLKAALAERLGSEIDVQVEVGPVRRTAAVLDSIERAKRQQEAEREIGADPFVQSLIREFGASIVPGSVRPLAPGAEGGQSAASH</sequence>
<dbReference type="EMBL" id="JACFYJ010000069">
    <property type="protein sequence ID" value="MEI6001270.1"/>
    <property type="molecule type" value="Genomic_DNA"/>
</dbReference>
<comment type="caution">
    <text evidence="3">The sequence shown here is derived from an EMBL/GenBank/DDBJ whole genome shotgun (WGS) entry which is preliminary data.</text>
</comment>
<keyword evidence="3" id="KW-0808">Transferase</keyword>
<name>A0ABU8J029_9BURK</name>
<evidence type="ECO:0000256" key="1">
    <source>
        <dbReference type="SAM" id="MobiDB-lite"/>
    </source>
</evidence>
<proteinExistence type="predicted"/>
<dbReference type="RefSeq" id="WP_336601034.1">
    <property type="nucleotide sequence ID" value="NZ_JACFYJ010000069.1"/>
</dbReference>
<feature type="non-terminal residue" evidence="3">
    <location>
        <position position="1"/>
    </location>
</feature>
<dbReference type="Proteomes" id="UP001386437">
    <property type="component" value="Unassembled WGS sequence"/>
</dbReference>
<keyword evidence="3" id="KW-0548">Nucleotidyltransferase</keyword>
<feature type="region of interest" description="Disordered" evidence="1">
    <location>
        <begin position="1"/>
        <end position="53"/>
    </location>
</feature>
<keyword evidence="4" id="KW-1185">Reference proteome</keyword>
<evidence type="ECO:0000259" key="2">
    <source>
        <dbReference type="Pfam" id="PF12170"/>
    </source>
</evidence>
<dbReference type="EC" id="2.7.7.7" evidence="3"/>
<dbReference type="Gene3D" id="3.30.300.150">
    <property type="entry name" value="DNA polymerase III, tau subunit, domain V"/>
    <property type="match status" value="1"/>
</dbReference>
<dbReference type="GO" id="GO:0003887">
    <property type="term" value="F:DNA-directed DNA polymerase activity"/>
    <property type="evidence" value="ECO:0007669"/>
    <property type="project" value="UniProtKB-EC"/>
</dbReference>
<feature type="domain" description="DNA polymerase III tau subunit" evidence="2">
    <location>
        <begin position="110"/>
        <end position="220"/>
    </location>
</feature>
<dbReference type="InterPro" id="IPR038249">
    <property type="entry name" value="PolIII_tau_V_sf"/>
</dbReference>
<reference evidence="3 4" key="1">
    <citation type="journal article" date="2022" name="Arch. Microbiol.">
        <title>Paraburkholderia bengalensis sp. nov. isolated from roots of Oryza sativa, IR64.</title>
        <authorList>
            <person name="Nag P."/>
            <person name="Mondal N."/>
            <person name="Sarkar J."/>
            <person name="Das S."/>
        </authorList>
    </citation>
    <scope>NUCLEOTIDE SEQUENCE [LARGE SCALE GENOMIC DNA]</scope>
    <source>
        <strain evidence="3 4">IR64_4_BI</strain>
    </source>
</reference>